<dbReference type="AlphaFoldDB" id="A0A9W8QCH5"/>
<dbReference type="SMART" id="SM01156">
    <property type="entry name" value="DUF1716"/>
    <property type="match status" value="1"/>
</dbReference>
<dbReference type="Pfam" id="PF08216">
    <property type="entry name" value="CTNNBL"/>
    <property type="match status" value="1"/>
</dbReference>
<accession>A0A9W8QCH5</accession>
<evidence type="ECO:0000256" key="5">
    <source>
        <dbReference type="ARBA" id="ARBA00023242"/>
    </source>
</evidence>
<comment type="subcellular location">
    <subcellularLocation>
        <location evidence="1">Nucleus</location>
    </subcellularLocation>
</comment>
<keyword evidence="5" id="KW-0539">Nucleus</keyword>
<dbReference type="EMBL" id="JAJHUN010000009">
    <property type="protein sequence ID" value="KAJ4151307.1"/>
    <property type="molecule type" value="Genomic_DNA"/>
</dbReference>
<evidence type="ECO:0000313" key="9">
    <source>
        <dbReference type="Proteomes" id="UP001144673"/>
    </source>
</evidence>
<dbReference type="InterPro" id="IPR013180">
    <property type="entry name" value="CTNNBL1_N"/>
</dbReference>
<dbReference type="FunFam" id="1.25.10.10:FF:001136">
    <property type="entry name" value="Beta-catenin-like protein 1"/>
    <property type="match status" value="1"/>
</dbReference>
<dbReference type="Gene3D" id="1.25.10.10">
    <property type="entry name" value="Leucine-rich Repeat Variant"/>
    <property type="match status" value="1"/>
</dbReference>
<protein>
    <recommendedName>
        <fullName evidence="7">Beta-catenin-like protein 1 N-terminal domain-containing protein</fullName>
    </recommendedName>
</protein>
<feature type="domain" description="Beta-catenin-like protein 1 N-terminal" evidence="7">
    <location>
        <begin position="137"/>
        <end position="244"/>
    </location>
</feature>
<dbReference type="InterPro" id="IPR039678">
    <property type="entry name" value="CTNNBL1"/>
</dbReference>
<organism evidence="8 9">
    <name type="scientific">Akanthomyces muscarius</name>
    <name type="common">Entomopathogenic fungus</name>
    <name type="synonym">Lecanicillium muscarium</name>
    <dbReference type="NCBI Taxonomy" id="2231603"/>
    <lineage>
        <taxon>Eukaryota</taxon>
        <taxon>Fungi</taxon>
        <taxon>Dikarya</taxon>
        <taxon>Ascomycota</taxon>
        <taxon>Pezizomycotina</taxon>
        <taxon>Sordariomycetes</taxon>
        <taxon>Hypocreomycetidae</taxon>
        <taxon>Hypocreales</taxon>
        <taxon>Cordycipitaceae</taxon>
        <taxon>Akanthomyces</taxon>
    </lineage>
</organism>
<evidence type="ECO:0000259" key="7">
    <source>
        <dbReference type="SMART" id="SM01156"/>
    </source>
</evidence>
<name>A0A9W8QCH5_AKAMU</name>
<comment type="caution">
    <text evidence="8">The sequence shown here is derived from an EMBL/GenBank/DDBJ whole genome shotgun (WGS) entry which is preliminary data.</text>
</comment>
<gene>
    <name evidence="8" type="ORF">LMH87_012016</name>
</gene>
<keyword evidence="9" id="KW-1185">Reference proteome</keyword>
<dbReference type="InterPro" id="IPR011989">
    <property type="entry name" value="ARM-like"/>
</dbReference>
<evidence type="ECO:0000256" key="4">
    <source>
        <dbReference type="ARBA" id="ARBA00023054"/>
    </source>
</evidence>
<dbReference type="GO" id="GO:0005681">
    <property type="term" value="C:spliceosomal complex"/>
    <property type="evidence" value="ECO:0007669"/>
    <property type="project" value="TreeGrafter"/>
</dbReference>
<proteinExistence type="predicted"/>
<evidence type="ECO:0000256" key="6">
    <source>
        <dbReference type="SAM" id="MobiDB-lite"/>
    </source>
</evidence>
<feature type="region of interest" description="Disordered" evidence="6">
    <location>
        <begin position="83"/>
        <end position="133"/>
    </location>
</feature>
<dbReference type="PANTHER" id="PTHR14978">
    <property type="entry name" value="BETA-CATENIN-LIKE PROTEIN 1 NUCLEAR ASSOCIATED PROTEIN"/>
    <property type="match status" value="1"/>
</dbReference>
<dbReference type="PANTHER" id="PTHR14978:SF0">
    <property type="entry name" value="BETA-CATENIN-LIKE PROTEIN 1"/>
    <property type="match status" value="1"/>
</dbReference>
<dbReference type="GO" id="GO:0010467">
    <property type="term" value="P:gene expression"/>
    <property type="evidence" value="ECO:0007669"/>
    <property type="project" value="UniProtKB-ARBA"/>
</dbReference>
<keyword evidence="4" id="KW-0175">Coiled coil</keyword>
<evidence type="ECO:0000256" key="2">
    <source>
        <dbReference type="ARBA" id="ARBA00022553"/>
    </source>
</evidence>
<sequence>MLLLGRCLPPGSGLPRHSTRQGNTKLAAPAQGWPRHHTPAVQCTRGHSHITTGTMTSVDDIFKNAGLQNKRKLDAVRDPNEIYKSSRLSTDGDSRRRARVEDDQVEDGGDQDFGPELPPDDDGGEDEEGRFFGGGISKQESQILDYVDDADAGAVPEQIDAGWLRKTALNFEKHITKNAELRAKFDSEPQKFIGSEADLDSDIKSLSILAEHPELYTEFVKLGCTGSLVGLLAHENTDIAIDAIEIIGELTDEDVAAGDEQWGALVDALMDADLLDLLVSNFSRLDEADESDRNGVYYALGILENFCSRSQVAVRIGNEKRLIQWLIQRIQHKETNVTQNKQYATEILAIVAQASENSRKALAEADAVESVLQLVAQYRRRDPDKSGEEEEYMENLFEALTCIVDSDAGKKGKKAKPPAIRLLDHAASGIGGIDVCNKIVDAGGLKSLFTAFMKTQEHRLIDHFVSIFANMLRRFPTESGERIRTLAKFVEKSYEKTAKLVKLFQDYEARVSAGMLQAKINLPQDSSDEEQKYEILAARLDNGLFTLQLIAVVLAWLVAEDKGAKQHIKKLLAGRDEDLGSLRSLMQEQQEGLDTSEEDNKDLSDMLGALIELLE</sequence>
<reference evidence="8" key="1">
    <citation type="journal article" date="2023" name="Access Microbiol">
        <title>De-novo genome assembly for Akanthomyces muscarius, a biocontrol agent of insect agricultural pests.</title>
        <authorList>
            <person name="Erdos Z."/>
            <person name="Studholme D.J."/>
            <person name="Raymond B."/>
            <person name="Sharma M."/>
        </authorList>
    </citation>
    <scope>NUCLEOTIDE SEQUENCE</scope>
    <source>
        <strain evidence="8">Ve6</strain>
    </source>
</reference>
<keyword evidence="2" id="KW-0597">Phosphoprotein</keyword>
<dbReference type="Proteomes" id="UP001144673">
    <property type="component" value="Chromosome 4"/>
</dbReference>
<dbReference type="RefSeq" id="XP_056053021.1">
    <property type="nucleotide sequence ID" value="XM_056201250.1"/>
</dbReference>
<dbReference type="KEGG" id="amus:LMH87_012016"/>
<evidence type="ECO:0000313" key="8">
    <source>
        <dbReference type="EMBL" id="KAJ4151307.1"/>
    </source>
</evidence>
<dbReference type="SUPFAM" id="SSF48371">
    <property type="entry name" value="ARM repeat"/>
    <property type="match status" value="1"/>
</dbReference>
<evidence type="ECO:0000256" key="3">
    <source>
        <dbReference type="ARBA" id="ARBA00022737"/>
    </source>
</evidence>
<dbReference type="GeneID" id="80899175"/>
<evidence type="ECO:0000256" key="1">
    <source>
        <dbReference type="ARBA" id="ARBA00004123"/>
    </source>
</evidence>
<feature type="region of interest" description="Disordered" evidence="6">
    <location>
        <begin position="1"/>
        <end position="36"/>
    </location>
</feature>
<keyword evidence="3" id="KW-0677">Repeat</keyword>
<feature type="compositionally biased region" description="Basic and acidic residues" evidence="6">
    <location>
        <begin position="90"/>
        <end position="102"/>
    </location>
</feature>
<dbReference type="InterPro" id="IPR016024">
    <property type="entry name" value="ARM-type_fold"/>
</dbReference>
<feature type="compositionally biased region" description="Acidic residues" evidence="6">
    <location>
        <begin position="118"/>
        <end position="128"/>
    </location>
</feature>